<dbReference type="OMA" id="YAMSHTH"/>
<dbReference type="EMBL" id="ACPB03006017">
    <property type="status" value="NOT_ANNOTATED_CDS"/>
    <property type="molecule type" value="Genomic_DNA"/>
</dbReference>
<dbReference type="eggNOG" id="KOG4258">
    <property type="taxonomic scope" value="Eukaryota"/>
</dbReference>
<dbReference type="InterPro" id="IPR001245">
    <property type="entry name" value="Ser-Thr/Tyr_kinase_cat_dom"/>
</dbReference>
<dbReference type="EnsemblMetazoa" id="RPRC009431-RA">
    <property type="protein sequence ID" value="RPRC009431-PA"/>
    <property type="gene ID" value="RPRC009431"/>
</dbReference>
<dbReference type="Gene3D" id="1.10.510.10">
    <property type="entry name" value="Transferase(Phosphotransferase) domain 1"/>
    <property type="match status" value="1"/>
</dbReference>
<dbReference type="Pfam" id="PF07714">
    <property type="entry name" value="PK_Tyr_Ser-Thr"/>
    <property type="match status" value="1"/>
</dbReference>
<dbReference type="InterPro" id="IPR011009">
    <property type="entry name" value="Kinase-like_dom_sf"/>
</dbReference>
<sequence>MSRPERCPDKLYTVMRLCWDCKPTSRPTFLELIEFLESDVDPTFSAISFYHSPEGREARSAAQPLSSCAIASELTPLTASRDADDFSLSDEEDDYKEPSTSSKFSNGSTAPNGYAMSHTHHRNSHQNRELNTTKC</sequence>
<feature type="compositionally biased region" description="Polar residues" evidence="1">
    <location>
        <begin position="98"/>
        <end position="111"/>
    </location>
</feature>
<proteinExistence type="predicted"/>
<organism evidence="3 4">
    <name type="scientific">Rhodnius prolixus</name>
    <name type="common">Triatomid bug</name>
    <dbReference type="NCBI Taxonomy" id="13249"/>
    <lineage>
        <taxon>Eukaryota</taxon>
        <taxon>Metazoa</taxon>
        <taxon>Ecdysozoa</taxon>
        <taxon>Arthropoda</taxon>
        <taxon>Hexapoda</taxon>
        <taxon>Insecta</taxon>
        <taxon>Pterygota</taxon>
        <taxon>Neoptera</taxon>
        <taxon>Paraneoptera</taxon>
        <taxon>Hemiptera</taxon>
        <taxon>Heteroptera</taxon>
        <taxon>Panheteroptera</taxon>
        <taxon>Cimicomorpha</taxon>
        <taxon>Reduviidae</taxon>
        <taxon>Triatominae</taxon>
        <taxon>Rhodnius</taxon>
    </lineage>
</organism>
<name>T1HZG1_RHOPR</name>
<feature type="compositionally biased region" description="Acidic residues" evidence="1">
    <location>
        <begin position="85"/>
        <end position="95"/>
    </location>
</feature>
<dbReference type="InParanoid" id="T1HZG1"/>
<feature type="domain" description="Serine-threonine/tyrosine-protein kinase catalytic" evidence="2">
    <location>
        <begin position="1"/>
        <end position="36"/>
    </location>
</feature>
<evidence type="ECO:0000256" key="1">
    <source>
        <dbReference type="SAM" id="MobiDB-lite"/>
    </source>
</evidence>
<dbReference type="SUPFAM" id="SSF56112">
    <property type="entry name" value="Protein kinase-like (PK-like)"/>
    <property type="match status" value="1"/>
</dbReference>
<evidence type="ECO:0000259" key="2">
    <source>
        <dbReference type="Pfam" id="PF07714"/>
    </source>
</evidence>
<dbReference type="STRING" id="13249.T1HZG1"/>
<dbReference type="Proteomes" id="UP000015103">
    <property type="component" value="Unassembled WGS sequence"/>
</dbReference>
<dbReference type="AlphaFoldDB" id="T1HZG1"/>
<evidence type="ECO:0000313" key="3">
    <source>
        <dbReference type="EnsemblMetazoa" id="RPRC009431-PA"/>
    </source>
</evidence>
<feature type="region of interest" description="Disordered" evidence="1">
    <location>
        <begin position="80"/>
        <end position="135"/>
    </location>
</feature>
<keyword evidence="4" id="KW-1185">Reference proteome</keyword>
<accession>T1HZG1</accession>
<reference evidence="3" key="1">
    <citation type="submission" date="2015-05" db="UniProtKB">
        <authorList>
            <consortium name="EnsemblMetazoa"/>
        </authorList>
    </citation>
    <scope>IDENTIFICATION</scope>
</reference>
<evidence type="ECO:0000313" key="4">
    <source>
        <dbReference type="Proteomes" id="UP000015103"/>
    </source>
</evidence>
<protein>
    <submittedName>
        <fullName evidence="3">PK_Tyr_Ser-Thr domain-containing protein</fullName>
    </submittedName>
</protein>
<dbReference type="GO" id="GO:0004672">
    <property type="term" value="F:protein kinase activity"/>
    <property type="evidence" value="ECO:0007669"/>
    <property type="project" value="InterPro"/>
</dbReference>
<dbReference type="VEuPathDB" id="VectorBase:RPRC009431"/>
<dbReference type="HOGENOM" id="CLU_1888342_0_0_1"/>